<evidence type="ECO:0000313" key="1">
    <source>
        <dbReference type="EMBL" id="QYC96665.1"/>
    </source>
</evidence>
<name>A0AC61NGH2_9CAUD</name>
<accession>A0AC61NGH2</accession>
<organism evidence="1 2">
    <name type="scientific">Stenotrophomonas phage BUCT627</name>
    <dbReference type="NCBI Taxonomy" id="2860377"/>
    <lineage>
        <taxon>Viruses</taxon>
        <taxon>Duplodnaviria</taxon>
        <taxon>Heunggongvirae</taxon>
        <taxon>Uroviricota</taxon>
        <taxon>Caudoviricetes</taxon>
        <taxon>Beaumontvirinae</taxon>
        <taxon>Bixiavirus</taxon>
        <taxon>Bixiavirus BUCT627</taxon>
    </lineage>
</organism>
<sequence>MAIRLETASQQTANNGVKILVHGRSGMGKTVLSATLGQRTIMVSAEAGALSLQRKNLERIYGVGNPDINYDMHIIVVETVSDFHDAYDWIMSEYGKGYEAVAIDSLSEIAEKILANEKAKNKDGRMAYGNAAEEIEKIVRKFRDIPNKTVYMSAKTEMLVDGNGGGMKYFPMMPGKKTGQILDYFFDEVFYFDTYKHEDGKVYRVLHTQVNDTFTAKDRSGALDAMEAPNLSAIIRKIKG</sequence>
<keyword evidence="2" id="KW-1185">Reference proteome</keyword>
<evidence type="ECO:0000313" key="2">
    <source>
        <dbReference type="Proteomes" id="UP000826192"/>
    </source>
</evidence>
<reference evidence="1" key="1">
    <citation type="submission" date="2021-06" db="EMBL/GenBank/DDBJ databases">
        <authorList>
            <person name="Tian F."/>
            <person name="Li J."/>
            <person name="Li F."/>
            <person name="Tong Y."/>
        </authorList>
    </citation>
    <scope>NUCLEOTIDE SEQUENCE</scope>
</reference>
<dbReference type="EMBL" id="MZ398240">
    <property type="protein sequence ID" value="QYC96665.1"/>
    <property type="molecule type" value="Genomic_DNA"/>
</dbReference>
<proteinExistence type="predicted"/>
<protein>
    <submittedName>
        <fullName evidence="1">ATPase</fullName>
    </submittedName>
</protein>
<dbReference type="Proteomes" id="UP000826192">
    <property type="component" value="Segment"/>
</dbReference>